<accession>A0A516TM54</accession>
<dbReference type="PANTHER" id="PTHR43591:SF24">
    <property type="entry name" value="2-METHOXY-6-POLYPRENYL-1,4-BENZOQUINOL METHYLASE, MITOCHONDRIAL"/>
    <property type="match status" value="1"/>
</dbReference>
<dbReference type="Gene3D" id="3.40.50.150">
    <property type="entry name" value="Vaccinia Virus protein VP39"/>
    <property type="match status" value="1"/>
</dbReference>
<sequence>MERTLEPELMLDPHQALAYASADFSTAHQAVIERFAAIFSAFNEGLVLDMGCGTADISIRFAKRFPRAKIIGVDGSPSMLSIGRKRIEEYHLSHSIQLFEGVIPTWSYPAPFDVLLSNSLLHHLPRLTLVWQAIKKYAKKGAFIFFVDLIRPESIEKARLLTESYVGNAPFLLKRDFFNSLLASFTIEEISQEIQSKNLSFTVEQISDFHFMIHGIFNG</sequence>
<gene>
    <name evidence="2" type="ORF">kam1_1093</name>
</gene>
<protein>
    <submittedName>
        <fullName evidence="2">Methyltransferase family protein</fullName>
    </submittedName>
</protein>
<keyword evidence="2" id="KW-0808">Transferase</keyword>
<dbReference type="EMBL" id="CP037899">
    <property type="protein sequence ID" value="QDQ42323.1"/>
    <property type="molecule type" value="Genomic_DNA"/>
</dbReference>
<dbReference type="GO" id="GO:0008168">
    <property type="term" value="F:methyltransferase activity"/>
    <property type="evidence" value="ECO:0007669"/>
    <property type="project" value="UniProtKB-KW"/>
</dbReference>
<feature type="domain" description="Methyltransferase" evidence="1">
    <location>
        <begin position="47"/>
        <end position="140"/>
    </location>
</feature>
<name>A0A516TM54_9BACT</name>
<dbReference type="GO" id="GO:0032259">
    <property type="term" value="P:methylation"/>
    <property type="evidence" value="ECO:0007669"/>
    <property type="project" value="UniProtKB-KW"/>
</dbReference>
<evidence type="ECO:0000313" key="2">
    <source>
        <dbReference type="EMBL" id="QDQ42323.1"/>
    </source>
</evidence>
<dbReference type="InterPro" id="IPR041698">
    <property type="entry name" value="Methyltransf_25"/>
</dbReference>
<dbReference type="PANTHER" id="PTHR43591">
    <property type="entry name" value="METHYLTRANSFERASE"/>
    <property type="match status" value="1"/>
</dbReference>
<proteinExistence type="predicted"/>
<dbReference type="RefSeq" id="WP_143958292.1">
    <property type="nucleotide sequence ID" value="NZ_CP037899.1"/>
</dbReference>
<dbReference type="SUPFAM" id="SSF53335">
    <property type="entry name" value="S-adenosyl-L-methionine-dependent methyltransferases"/>
    <property type="match status" value="1"/>
</dbReference>
<dbReference type="InterPro" id="IPR029063">
    <property type="entry name" value="SAM-dependent_MTases_sf"/>
</dbReference>
<dbReference type="Proteomes" id="UP000315925">
    <property type="component" value="Chromosome"/>
</dbReference>
<dbReference type="CDD" id="cd02440">
    <property type="entry name" value="AdoMet_MTases"/>
    <property type="match status" value="1"/>
</dbReference>
<evidence type="ECO:0000313" key="3">
    <source>
        <dbReference type="Proteomes" id="UP000315925"/>
    </source>
</evidence>
<organism evidence="2 3">
    <name type="scientific">Methylacidiphilum kamchatkense Kam1</name>
    <dbReference type="NCBI Taxonomy" id="1202785"/>
    <lineage>
        <taxon>Bacteria</taxon>
        <taxon>Pseudomonadati</taxon>
        <taxon>Verrucomicrobiota</taxon>
        <taxon>Methylacidiphilae</taxon>
        <taxon>Methylacidiphilales</taxon>
        <taxon>Methylacidiphilaceae</taxon>
        <taxon>Methylacidiphilum (ex Ratnadevi et al. 2023)</taxon>
    </lineage>
</organism>
<dbReference type="Pfam" id="PF13649">
    <property type="entry name" value="Methyltransf_25"/>
    <property type="match status" value="1"/>
</dbReference>
<evidence type="ECO:0000259" key="1">
    <source>
        <dbReference type="Pfam" id="PF13649"/>
    </source>
</evidence>
<dbReference type="AlphaFoldDB" id="A0A516TM54"/>
<dbReference type="KEGG" id="mkc:kam1_1093"/>
<keyword evidence="2" id="KW-0489">Methyltransferase</keyword>
<reference evidence="3" key="1">
    <citation type="submission" date="2019-03" db="EMBL/GenBank/DDBJ databases">
        <title>Complete genome of Methylacidiphilum kamchatkense Kam1.</title>
        <authorList>
            <person name="Kruse T."/>
            <person name="Murarilal Ratnadevi C."/>
            <person name="Erikstad H.-A."/>
            <person name="Birkeland N.-K."/>
        </authorList>
    </citation>
    <scope>NUCLEOTIDE SEQUENCE [LARGE SCALE GENOMIC DNA]</scope>
    <source>
        <strain evidence="3">kam1</strain>
    </source>
</reference>